<keyword evidence="7 8" id="KW-0472">Membrane</keyword>
<keyword evidence="10" id="KW-1185">Reference proteome</keyword>
<dbReference type="GO" id="GO:0008233">
    <property type="term" value="F:peptidase activity"/>
    <property type="evidence" value="ECO:0007669"/>
    <property type="project" value="UniProtKB-KW"/>
</dbReference>
<dbReference type="InterPro" id="IPR026392">
    <property type="entry name" value="Exo/Archaeosortase_dom"/>
</dbReference>
<evidence type="ECO:0000256" key="3">
    <source>
        <dbReference type="ARBA" id="ARBA00022670"/>
    </source>
</evidence>
<dbReference type="AlphaFoldDB" id="A0A8J6QC26"/>
<evidence type="ECO:0000256" key="1">
    <source>
        <dbReference type="ARBA" id="ARBA00004651"/>
    </source>
</evidence>
<feature type="transmembrane region" description="Helical" evidence="8">
    <location>
        <begin position="88"/>
        <end position="109"/>
    </location>
</feature>
<organism evidence="9 10">
    <name type="scientific">Aestuariibaculum marinum</name>
    <dbReference type="NCBI Taxonomy" id="2683592"/>
    <lineage>
        <taxon>Bacteria</taxon>
        <taxon>Pseudomonadati</taxon>
        <taxon>Bacteroidota</taxon>
        <taxon>Flavobacteriia</taxon>
        <taxon>Flavobacteriales</taxon>
        <taxon>Flavobacteriaceae</taxon>
    </lineage>
</organism>
<keyword evidence="2" id="KW-1003">Cell membrane</keyword>
<evidence type="ECO:0000313" key="9">
    <source>
        <dbReference type="EMBL" id="MBD0824706.1"/>
    </source>
</evidence>
<keyword evidence="3" id="KW-0645">Protease</keyword>
<evidence type="ECO:0000256" key="4">
    <source>
        <dbReference type="ARBA" id="ARBA00022692"/>
    </source>
</evidence>
<feature type="transmembrane region" description="Helical" evidence="8">
    <location>
        <begin position="116"/>
        <end position="144"/>
    </location>
</feature>
<evidence type="ECO:0000256" key="6">
    <source>
        <dbReference type="ARBA" id="ARBA00022989"/>
    </source>
</evidence>
<keyword evidence="6 8" id="KW-1133">Transmembrane helix</keyword>
<comment type="subcellular location">
    <subcellularLocation>
        <location evidence="1">Cell membrane</location>
        <topology evidence="1">Multi-pass membrane protein</topology>
    </subcellularLocation>
</comment>
<reference evidence="9 10" key="1">
    <citation type="journal article" date="2018" name="J. Microbiol.">
        <title>Aestuariibaculum marinum sp. nov., a marine bacterium isolated from seawater in South Korea.</title>
        <authorList>
            <person name="Choi J."/>
            <person name="Lee D."/>
            <person name="Jang J.H."/>
            <person name="Cha S."/>
            <person name="Seo T."/>
        </authorList>
    </citation>
    <scope>NUCLEOTIDE SEQUENCE [LARGE SCALE GENOMIC DNA]</scope>
    <source>
        <strain evidence="9 10">IP7</strain>
    </source>
</reference>
<accession>A0A8J6QC26</accession>
<sequence length="183" mass="21251">MKAPLLKYKLVIKFILTFLLVYVALSLGYKFYLQFSNGSLYYPDYITHLVAVQCQDVLQTLGYQVEMIPHDSEPSIKVILNGVYISRIIEGCNAFSVIILFISFIVAFASDFKTTIIYMLLGSVLIYVVNLIRIVIINLGLYYYPEYESILHEIIFPVIIYGMMFLLWVFWVNRFSKIKHVNA</sequence>
<evidence type="ECO:0000256" key="2">
    <source>
        <dbReference type="ARBA" id="ARBA00022475"/>
    </source>
</evidence>
<evidence type="ECO:0000256" key="7">
    <source>
        <dbReference type="ARBA" id="ARBA00023136"/>
    </source>
</evidence>
<evidence type="ECO:0000256" key="5">
    <source>
        <dbReference type="ARBA" id="ARBA00022801"/>
    </source>
</evidence>
<keyword evidence="5" id="KW-0378">Hydrolase</keyword>
<keyword evidence="4 8" id="KW-0812">Transmembrane</keyword>
<feature type="transmembrane region" description="Helical" evidence="8">
    <location>
        <begin position="12"/>
        <end position="32"/>
    </location>
</feature>
<dbReference type="NCBIfam" id="TIGR04128">
    <property type="entry name" value="exoso_Fjoh_1448"/>
    <property type="match status" value="1"/>
</dbReference>
<comment type="caution">
    <text evidence="9">The sequence shown here is derived from an EMBL/GenBank/DDBJ whole genome shotgun (WGS) entry which is preliminary data.</text>
</comment>
<dbReference type="GO" id="GO:0006508">
    <property type="term" value="P:proteolysis"/>
    <property type="evidence" value="ECO:0007669"/>
    <property type="project" value="UniProtKB-KW"/>
</dbReference>
<protein>
    <submittedName>
        <fullName evidence="9">Exosortase family protein XrtF</fullName>
    </submittedName>
</protein>
<evidence type="ECO:0000313" key="10">
    <source>
        <dbReference type="Proteomes" id="UP000621516"/>
    </source>
</evidence>
<dbReference type="Proteomes" id="UP000621516">
    <property type="component" value="Unassembled WGS sequence"/>
</dbReference>
<dbReference type="RefSeq" id="WP_188224001.1">
    <property type="nucleotide sequence ID" value="NZ_JACVXD010000006.1"/>
</dbReference>
<evidence type="ECO:0000256" key="8">
    <source>
        <dbReference type="SAM" id="Phobius"/>
    </source>
</evidence>
<dbReference type="InterPro" id="IPR026323">
    <property type="entry name" value="Exosortase-related_prot_XrtF"/>
</dbReference>
<dbReference type="GO" id="GO:0005886">
    <property type="term" value="C:plasma membrane"/>
    <property type="evidence" value="ECO:0007669"/>
    <property type="project" value="UniProtKB-SubCell"/>
</dbReference>
<dbReference type="NCBIfam" id="TIGR04178">
    <property type="entry name" value="exo_archaeo"/>
    <property type="match status" value="1"/>
</dbReference>
<name>A0A8J6QC26_9FLAO</name>
<proteinExistence type="predicted"/>
<gene>
    <name evidence="9" type="primary">xrtF</name>
    <name evidence="9" type="ORF">ICJ85_11835</name>
</gene>
<dbReference type="EMBL" id="JACVXD010000006">
    <property type="protein sequence ID" value="MBD0824706.1"/>
    <property type="molecule type" value="Genomic_DNA"/>
</dbReference>
<feature type="transmembrane region" description="Helical" evidence="8">
    <location>
        <begin position="150"/>
        <end position="171"/>
    </location>
</feature>